<dbReference type="InterPro" id="IPR003877">
    <property type="entry name" value="SPRY_dom"/>
</dbReference>
<dbReference type="GO" id="GO:0030246">
    <property type="term" value="F:carbohydrate binding"/>
    <property type="evidence" value="ECO:0007669"/>
    <property type="project" value="UniProtKB-KW"/>
</dbReference>
<dbReference type="InterPro" id="IPR001870">
    <property type="entry name" value="B30.2/SPRY"/>
</dbReference>
<comment type="caution">
    <text evidence="2">The sequence shown here is derived from an EMBL/GenBank/DDBJ whole genome shotgun (WGS) entry which is preliminary data.</text>
</comment>
<evidence type="ECO:0000313" key="3">
    <source>
        <dbReference type="Proteomes" id="UP000266673"/>
    </source>
</evidence>
<proteinExistence type="predicted"/>
<dbReference type="InterPro" id="IPR043136">
    <property type="entry name" value="B30.2/SPRY_sf"/>
</dbReference>
<dbReference type="Proteomes" id="UP000266673">
    <property type="component" value="Unassembled WGS sequence"/>
</dbReference>
<accession>A0A397WBS4</accession>
<evidence type="ECO:0000313" key="2">
    <source>
        <dbReference type="EMBL" id="RIB29376.1"/>
    </source>
</evidence>
<dbReference type="SMART" id="SM00449">
    <property type="entry name" value="SPRY"/>
    <property type="match status" value="1"/>
</dbReference>
<reference evidence="2 3" key="1">
    <citation type="submission" date="2018-06" db="EMBL/GenBank/DDBJ databases">
        <title>Comparative genomics reveals the genomic features of Rhizophagus irregularis, R. cerebriforme, R. diaphanum and Gigaspora rosea, and their symbiotic lifestyle signature.</title>
        <authorList>
            <person name="Morin E."/>
            <person name="San Clemente H."/>
            <person name="Chen E.C.H."/>
            <person name="De La Providencia I."/>
            <person name="Hainaut M."/>
            <person name="Kuo A."/>
            <person name="Kohler A."/>
            <person name="Murat C."/>
            <person name="Tang N."/>
            <person name="Roy S."/>
            <person name="Loubradou J."/>
            <person name="Henrissat B."/>
            <person name="Grigoriev I.V."/>
            <person name="Corradi N."/>
            <person name="Roux C."/>
            <person name="Martin F.M."/>
        </authorList>
    </citation>
    <scope>NUCLEOTIDE SEQUENCE [LARGE SCALE GENOMIC DNA]</scope>
    <source>
        <strain evidence="2 3">DAOM 194757</strain>
    </source>
</reference>
<dbReference type="Gene3D" id="2.60.120.920">
    <property type="match status" value="1"/>
</dbReference>
<sequence length="311" mass="35348">MTLPFSLNLSSRIPGHNFFSFAACLKNSSESQIKFHDQFASLVGDDTGEDTYKGDPDNDAVIRTNNPIPLQCKLFYFEIDITNDGKNEEDEKNGIIAIGFCTKSAKLNKLPGCGENSWGYHSDDGNFFDCSELEEPYGPTFKTSDTIGCCLNFRNNTVLYTKNGVNLGIAFQDLKDLKGNLYPCIGIRSKVRMSIKANFGHKKFKYAAITDDDIDDRFKEKWIKALEQCDNKDKDMNNDFIKSLEIKQNDEVALRYHAKAHFIMGKYKEVLANLTKLLEIDQNNAFALRYHGETYLILGKYEESSTDLKNY</sequence>
<name>A0A397WBS4_9GLOM</name>
<dbReference type="InterPro" id="IPR011990">
    <property type="entry name" value="TPR-like_helical_dom_sf"/>
</dbReference>
<dbReference type="SUPFAM" id="SSF49899">
    <property type="entry name" value="Concanavalin A-like lectins/glucanases"/>
    <property type="match status" value="1"/>
</dbReference>
<dbReference type="PANTHER" id="PTHR12864">
    <property type="entry name" value="RAN BINDING PROTEIN 9-RELATED"/>
    <property type="match status" value="1"/>
</dbReference>
<protein>
    <submittedName>
        <fullName evidence="2">Concanavalin A-like lectin/glucanase domain-containing protein</fullName>
    </submittedName>
</protein>
<dbReference type="PROSITE" id="PS50188">
    <property type="entry name" value="B302_SPRY"/>
    <property type="match status" value="1"/>
</dbReference>
<keyword evidence="3" id="KW-1185">Reference proteome</keyword>
<dbReference type="EMBL" id="QKWP01000039">
    <property type="protein sequence ID" value="RIB29376.1"/>
    <property type="molecule type" value="Genomic_DNA"/>
</dbReference>
<dbReference type="OrthoDB" id="3979646at2759"/>
<dbReference type="InterPro" id="IPR050618">
    <property type="entry name" value="Ubq-SigPath_Reg"/>
</dbReference>
<dbReference type="Gene3D" id="1.25.40.10">
    <property type="entry name" value="Tetratricopeptide repeat domain"/>
    <property type="match status" value="1"/>
</dbReference>
<organism evidence="2 3">
    <name type="scientific">Gigaspora rosea</name>
    <dbReference type="NCBI Taxonomy" id="44941"/>
    <lineage>
        <taxon>Eukaryota</taxon>
        <taxon>Fungi</taxon>
        <taxon>Fungi incertae sedis</taxon>
        <taxon>Mucoromycota</taxon>
        <taxon>Glomeromycotina</taxon>
        <taxon>Glomeromycetes</taxon>
        <taxon>Diversisporales</taxon>
        <taxon>Gigasporaceae</taxon>
        <taxon>Gigaspora</taxon>
    </lineage>
</organism>
<dbReference type="InterPro" id="IPR013320">
    <property type="entry name" value="ConA-like_dom_sf"/>
</dbReference>
<dbReference type="SUPFAM" id="SSF48452">
    <property type="entry name" value="TPR-like"/>
    <property type="match status" value="1"/>
</dbReference>
<evidence type="ECO:0000259" key="1">
    <source>
        <dbReference type="PROSITE" id="PS50188"/>
    </source>
</evidence>
<keyword evidence="2" id="KW-0430">Lectin</keyword>
<dbReference type="AlphaFoldDB" id="A0A397WBS4"/>
<feature type="domain" description="B30.2/SPRY" evidence="1">
    <location>
        <begin position="1"/>
        <end position="204"/>
    </location>
</feature>
<dbReference type="Pfam" id="PF00622">
    <property type="entry name" value="SPRY"/>
    <property type="match status" value="1"/>
</dbReference>
<gene>
    <name evidence="2" type="ORF">C2G38_2027732</name>
</gene>